<dbReference type="Pfam" id="PF05787">
    <property type="entry name" value="PhoX"/>
    <property type="match status" value="1"/>
</dbReference>
<sequence length="470" mass="49937">MAGGAAAALSVFNPTSAPAAVAQSRKGVLKPVELLGPLRPVADARDGVARLELPPGFGYRSFGVAGESMSDGNICPTAHDGSAAFELPNGRLRLIRNHEVDAPSTEARPMAGPHKAYDRRAGGGTTTVELKRDRDGSVDVVREFVSLNGTHCNCSGGPTPWGTWLSCEETVEDNRPFAVNEENDDFQNGFERRHGYVFEVPVTANGPVDPVPLVGMGRFNHEAVAVDPATSDVYLTEDNDVAGFYRFRPHYRGHLARGGVLQALRVKHKPGIDLRGGVQPGTRFEADWVTIENPDPPAGVTYDDAAQGVFRQGAAKGAAVFTGLEGCTWQARGNTGGPSAVFVSTAGGAAGCGQIWAYHPDHRRHGESGTLELLYESPGIDVLSYPDVLTASHDGTLVVCEDGPGTTLLRGITPKGEIFPIGNAVDGKNDVTGPTFSPDGNILFLNIMGEDPPNQPAMSFAVWGPWRRYT</sequence>
<dbReference type="PANTHER" id="PTHR35399:SF4">
    <property type="entry name" value="MEMBRANE PROTEIN"/>
    <property type="match status" value="1"/>
</dbReference>
<dbReference type="Proteomes" id="UP001596203">
    <property type="component" value="Unassembled WGS sequence"/>
</dbReference>
<evidence type="ECO:0000313" key="1">
    <source>
        <dbReference type="EMBL" id="MFC6023663.1"/>
    </source>
</evidence>
<dbReference type="SUPFAM" id="SSF63829">
    <property type="entry name" value="Calcium-dependent phosphotriesterase"/>
    <property type="match status" value="1"/>
</dbReference>
<protein>
    <submittedName>
        <fullName evidence="1">Alkaline phosphatase PhoX</fullName>
    </submittedName>
</protein>
<keyword evidence="2" id="KW-1185">Reference proteome</keyword>
<accession>A0ABW1KU13</accession>
<proteinExistence type="predicted"/>
<name>A0ABW1KU13_9ACTN</name>
<dbReference type="EMBL" id="JBHSPR010000101">
    <property type="protein sequence ID" value="MFC6023663.1"/>
    <property type="molecule type" value="Genomic_DNA"/>
</dbReference>
<dbReference type="InterPro" id="IPR008557">
    <property type="entry name" value="PhoX"/>
</dbReference>
<reference evidence="2" key="1">
    <citation type="journal article" date="2019" name="Int. J. Syst. Evol. Microbiol.">
        <title>The Global Catalogue of Microorganisms (GCM) 10K type strain sequencing project: providing services to taxonomists for standard genome sequencing and annotation.</title>
        <authorList>
            <consortium name="The Broad Institute Genomics Platform"/>
            <consortium name="The Broad Institute Genome Sequencing Center for Infectious Disease"/>
            <person name="Wu L."/>
            <person name="Ma J."/>
        </authorList>
    </citation>
    <scope>NUCLEOTIDE SEQUENCE [LARGE SCALE GENOMIC DNA]</scope>
    <source>
        <strain evidence="2">ZS-35-S2</strain>
    </source>
</reference>
<gene>
    <name evidence="1" type="ORF">ACFP2T_46860</name>
</gene>
<organism evidence="1 2">
    <name type="scientific">Plantactinospora solaniradicis</name>
    <dbReference type="NCBI Taxonomy" id="1723736"/>
    <lineage>
        <taxon>Bacteria</taxon>
        <taxon>Bacillati</taxon>
        <taxon>Actinomycetota</taxon>
        <taxon>Actinomycetes</taxon>
        <taxon>Micromonosporales</taxon>
        <taxon>Micromonosporaceae</taxon>
        <taxon>Plantactinospora</taxon>
    </lineage>
</organism>
<dbReference type="PANTHER" id="PTHR35399">
    <property type="entry name" value="SLR8030 PROTEIN"/>
    <property type="match status" value="1"/>
</dbReference>
<evidence type="ECO:0000313" key="2">
    <source>
        <dbReference type="Proteomes" id="UP001596203"/>
    </source>
</evidence>
<comment type="caution">
    <text evidence="1">The sequence shown here is derived from an EMBL/GenBank/DDBJ whole genome shotgun (WGS) entry which is preliminary data.</text>
</comment>
<dbReference type="RefSeq" id="WP_377434264.1">
    <property type="nucleotide sequence ID" value="NZ_JBHSPR010000101.1"/>
</dbReference>